<sequence>MKMGQLIKLQDYISRYEEDLAAYTTRFILFKRRRWERLKQWWESAREAGAPGAGNRADGDAGFSPPPFPEESVMAQRPGRLAADPGTAEKSASLEALKKAFLNDLFELQIKWASSTAAKISYVDRSYYRDGHLKFLMQRFPDTFLCLYKPVFLLKKAPVEAEIVLITPVELLCLSFLEEEEDAIYIASSEKFWLKRAGEREEKIVNPFLALNRTEAIVRRLLKEYGIGFPVTKTVVASNGYIDYPSASFGQETVDRLNYESWFQRLRNLRSPLKHEQLKAARALLRHCHSVYLPRQR</sequence>
<accession>A0A150LKE1</accession>
<dbReference type="AlphaFoldDB" id="A0A150LKE1"/>
<dbReference type="PATRIC" id="fig|301148.3.peg.803"/>
<dbReference type="STRING" id="301148.B4135_3033"/>
<dbReference type="EMBL" id="LQYT01000092">
    <property type="protein sequence ID" value="KYD12469.1"/>
    <property type="molecule type" value="Genomic_DNA"/>
</dbReference>
<name>A0A150LKE1_9BACI</name>
<dbReference type="Proteomes" id="UP000075683">
    <property type="component" value="Unassembled WGS sequence"/>
</dbReference>
<comment type="caution">
    <text evidence="2">The sequence shown here is derived from an EMBL/GenBank/DDBJ whole genome shotgun (WGS) entry which is preliminary data.</text>
</comment>
<organism evidence="2 3">
    <name type="scientific">Caldibacillus debilis</name>
    <dbReference type="NCBI Taxonomy" id="301148"/>
    <lineage>
        <taxon>Bacteria</taxon>
        <taxon>Bacillati</taxon>
        <taxon>Bacillota</taxon>
        <taxon>Bacilli</taxon>
        <taxon>Bacillales</taxon>
        <taxon>Bacillaceae</taxon>
        <taxon>Caldibacillus</taxon>
    </lineage>
</organism>
<evidence type="ECO:0008006" key="4">
    <source>
        <dbReference type="Google" id="ProtNLM"/>
    </source>
</evidence>
<proteinExistence type="predicted"/>
<evidence type="ECO:0000313" key="2">
    <source>
        <dbReference type="EMBL" id="KYD12469.1"/>
    </source>
</evidence>
<evidence type="ECO:0000256" key="1">
    <source>
        <dbReference type="SAM" id="MobiDB-lite"/>
    </source>
</evidence>
<reference evidence="2 3" key="1">
    <citation type="submission" date="2016-01" db="EMBL/GenBank/DDBJ databases">
        <title>Draft Genome Sequences of Seven Thermophilic Sporeformers Isolated from Foods.</title>
        <authorList>
            <person name="Berendsen E.M."/>
            <person name="Wells-Bennik M.H."/>
            <person name="Krawcyk A.O."/>
            <person name="De Jong A."/>
            <person name="Holsappel S."/>
            <person name="Eijlander R.T."/>
            <person name="Kuipers O.P."/>
        </authorList>
    </citation>
    <scope>NUCLEOTIDE SEQUENCE [LARGE SCALE GENOMIC DNA]</scope>
    <source>
        <strain evidence="2 3">B4135</strain>
    </source>
</reference>
<gene>
    <name evidence="2" type="ORF">B4135_3033</name>
</gene>
<feature type="region of interest" description="Disordered" evidence="1">
    <location>
        <begin position="49"/>
        <end position="69"/>
    </location>
</feature>
<evidence type="ECO:0000313" key="3">
    <source>
        <dbReference type="Proteomes" id="UP000075683"/>
    </source>
</evidence>
<protein>
    <recommendedName>
        <fullName evidence="4">NERD domain-containing protein</fullName>
    </recommendedName>
</protein>